<dbReference type="Proteomes" id="UP000284495">
    <property type="component" value="Unassembled WGS sequence"/>
</dbReference>
<name>A0A415KBX3_9BACE</name>
<organism evidence="1 2">
    <name type="scientific">Bacteroides xylanisolvens</name>
    <dbReference type="NCBI Taxonomy" id="371601"/>
    <lineage>
        <taxon>Bacteria</taxon>
        <taxon>Pseudomonadati</taxon>
        <taxon>Bacteroidota</taxon>
        <taxon>Bacteroidia</taxon>
        <taxon>Bacteroidales</taxon>
        <taxon>Bacteroidaceae</taxon>
        <taxon>Bacteroides</taxon>
    </lineage>
</organism>
<accession>A0A415KBX3</accession>
<evidence type="ECO:0000313" key="2">
    <source>
        <dbReference type="Proteomes" id="UP000284495"/>
    </source>
</evidence>
<keyword evidence="1" id="KW-0804">Transcription</keyword>
<proteinExistence type="predicted"/>
<dbReference type="EMBL" id="QROO01000033">
    <property type="protein sequence ID" value="RHL33777.1"/>
    <property type="molecule type" value="Genomic_DNA"/>
</dbReference>
<protein>
    <submittedName>
        <fullName evidence="1">DNA-directed RNA polymerase subunit beta</fullName>
    </submittedName>
</protein>
<sequence>MKAKVIIAQATAETVETLYGLVKKMVDTTAIKAYPSVDYQAVFFSADRYDLDFVKRVLADKCFSFKIEDAE</sequence>
<dbReference type="RefSeq" id="WP_118419660.1">
    <property type="nucleotide sequence ID" value="NZ_QROO01000033.1"/>
</dbReference>
<keyword evidence="1" id="KW-0240">DNA-directed RNA polymerase</keyword>
<reference evidence="1 2" key="1">
    <citation type="submission" date="2018-08" db="EMBL/GenBank/DDBJ databases">
        <title>A genome reference for cultivated species of the human gut microbiota.</title>
        <authorList>
            <person name="Zou Y."/>
            <person name="Xue W."/>
            <person name="Luo G."/>
        </authorList>
    </citation>
    <scope>NUCLEOTIDE SEQUENCE [LARGE SCALE GENOMIC DNA]</scope>
    <source>
        <strain evidence="1 2">AF38-2</strain>
    </source>
</reference>
<dbReference type="GO" id="GO:0000428">
    <property type="term" value="C:DNA-directed RNA polymerase complex"/>
    <property type="evidence" value="ECO:0007669"/>
    <property type="project" value="UniProtKB-KW"/>
</dbReference>
<evidence type="ECO:0000313" key="1">
    <source>
        <dbReference type="EMBL" id="RHL33777.1"/>
    </source>
</evidence>
<dbReference type="AlphaFoldDB" id="A0A415KBX3"/>
<gene>
    <name evidence="1" type="ORF">DW027_21255</name>
</gene>
<comment type="caution">
    <text evidence="1">The sequence shown here is derived from an EMBL/GenBank/DDBJ whole genome shotgun (WGS) entry which is preliminary data.</text>
</comment>